<dbReference type="EMBL" id="BAAAYL010000001">
    <property type="protein sequence ID" value="GAA3367195.1"/>
    <property type="molecule type" value="Genomic_DNA"/>
</dbReference>
<reference evidence="3" key="2">
    <citation type="journal article" date="2019" name="Int. J. Syst. Evol. Microbiol.">
        <title>The Global Catalogue of Microorganisms (GCM) 10K type strain sequencing project: providing services to taxonomists for standard genome sequencing and annotation.</title>
        <authorList>
            <consortium name="The Broad Institute Genomics Platform"/>
            <consortium name="The Broad Institute Genome Sequencing Center for Infectious Disease"/>
            <person name="Wu L."/>
            <person name="Ma J."/>
        </authorList>
    </citation>
    <scope>NUCLEOTIDE SEQUENCE [LARGE SCALE GENOMIC DNA]</scope>
    <source>
        <strain evidence="3">JCM 9651</strain>
    </source>
</reference>
<accession>A0ABP6SMY5</accession>
<organism evidence="2 3">
    <name type="scientific">Streptomyces sannanensis</name>
    <dbReference type="NCBI Taxonomy" id="285536"/>
    <lineage>
        <taxon>Bacteria</taxon>
        <taxon>Bacillati</taxon>
        <taxon>Actinomycetota</taxon>
        <taxon>Actinomycetes</taxon>
        <taxon>Kitasatosporales</taxon>
        <taxon>Streptomycetaceae</taxon>
        <taxon>Streptomyces</taxon>
    </lineage>
</organism>
<dbReference type="InterPro" id="IPR036388">
    <property type="entry name" value="WH-like_DNA-bd_sf"/>
</dbReference>
<evidence type="ECO:0000313" key="2">
    <source>
        <dbReference type="EMBL" id="GAA3380505.1"/>
    </source>
</evidence>
<evidence type="ECO:0000313" key="1">
    <source>
        <dbReference type="EMBL" id="GAA3367195.1"/>
    </source>
</evidence>
<sequence length="49" mass="4981">MKSYVSSILARLGVENRAAAAVVAHQAGLIPPAPPALTGETVHAPRPHG</sequence>
<gene>
    <name evidence="1" type="ORF">GCM10020367_00440</name>
    <name evidence="2" type="ORF">GCM10020367_68400</name>
</gene>
<dbReference type="Proteomes" id="UP001499990">
    <property type="component" value="Unassembled WGS sequence"/>
</dbReference>
<name>A0ABP6SMY5_9ACTN</name>
<evidence type="ECO:0000313" key="3">
    <source>
        <dbReference type="Proteomes" id="UP001499990"/>
    </source>
</evidence>
<reference evidence="2" key="1">
    <citation type="journal article" date="2014" name="Int. J. Syst. Evol. Microbiol.">
        <title>Complete genome of a new Firmicutes species belonging to the dominant human colonic microbiota ('Ruminococcus bicirculans') reveals two chromosomes and a selective capacity to utilize plant glucans.</title>
        <authorList>
            <consortium name="NISC Comparative Sequencing Program"/>
            <person name="Wegmann U."/>
            <person name="Louis P."/>
            <person name="Goesmann A."/>
            <person name="Henrissat B."/>
            <person name="Duncan S.H."/>
            <person name="Flint H.J."/>
        </authorList>
    </citation>
    <scope>NUCLEOTIDE SEQUENCE</scope>
    <source>
        <strain evidence="2">JCM 9651</strain>
    </source>
</reference>
<comment type="caution">
    <text evidence="2">The sequence shown here is derived from an EMBL/GenBank/DDBJ whole genome shotgun (WGS) entry which is preliminary data.</text>
</comment>
<keyword evidence="3" id="KW-1185">Reference proteome</keyword>
<dbReference type="EMBL" id="BAAAYL010000001">
    <property type="protein sequence ID" value="GAA3380505.1"/>
    <property type="molecule type" value="Genomic_DNA"/>
</dbReference>
<dbReference type="InterPro" id="IPR016032">
    <property type="entry name" value="Sig_transdc_resp-reg_C-effctor"/>
</dbReference>
<dbReference type="Gene3D" id="1.10.10.10">
    <property type="entry name" value="Winged helix-like DNA-binding domain superfamily/Winged helix DNA-binding domain"/>
    <property type="match status" value="1"/>
</dbReference>
<proteinExistence type="predicted"/>
<reference evidence="2" key="3">
    <citation type="submission" date="2023-12" db="EMBL/GenBank/DDBJ databases">
        <authorList>
            <person name="Sun Q."/>
            <person name="Inoue M."/>
        </authorList>
    </citation>
    <scope>NUCLEOTIDE SEQUENCE</scope>
    <source>
        <strain evidence="2">JCM 9651</strain>
    </source>
</reference>
<dbReference type="SUPFAM" id="SSF46894">
    <property type="entry name" value="C-terminal effector domain of the bipartite response regulators"/>
    <property type="match status" value="1"/>
</dbReference>
<evidence type="ECO:0008006" key="4">
    <source>
        <dbReference type="Google" id="ProtNLM"/>
    </source>
</evidence>
<protein>
    <recommendedName>
        <fullName evidence="4">HTH luxR-type domain-containing protein</fullName>
    </recommendedName>
</protein>
<dbReference type="RefSeq" id="WP_425586122.1">
    <property type="nucleotide sequence ID" value="NZ_BAAAYL010000001.1"/>
</dbReference>